<dbReference type="InterPro" id="IPR002656">
    <property type="entry name" value="Acyl_transf_3_dom"/>
</dbReference>
<dbReference type="GO" id="GO:0016747">
    <property type="term" value="F:acyltransferase activity, transferring groups other than amino-acyl groups"/>
    <property type="evidence" value="ECO:0007669"/>
    <property type="project" value="InterPro"/>
</dbReference>
<accession>A0A921YUC3</accession>
<gene>
    <name evidence="5" type="ORF">O3G_MSEX004047</name>
</gene>
<dbReference type="OrthoDB" id="118951at2759"/>
<dbReference type="InterPro" id="IPR006621">
    <property type="entry name" value="Nose-resist-to-fluoxetine_N"/>
</dbReference>
<evidence type="ECO:0000256" key="2">
    <source>
        <dbReference type="SAM" id="Phobius"/>
    </source>
</evidence>
<feature type="transmembrane region" description="Helical" evidence="2">
    <location>
        <begin position="366"/>
        <end position="384"/>
    </location>
</feature>
<feature type="transmembrane region" description="Helical" evidence="2">
    <location>
        <begin position="429"/>
        <end position="449"/>
    </location>
</feature>
<reference evidence="5" key="1">
    <citation type="journal article" date="2016" name="Insect Biochem. Mol. Biol.">
        <title>Multifaceted biological insights from a draft genome sequence of the tobacco hornworm moth, Manduca sexta.</title>
        <authorList>
            <person name="Kanost M.R."/>
            <person name="Arrese E.L."/>
            <person name="Cao X."/>
            <person name="Chen Y.R."/>
            <person name="Chellapilla S."/>
            <person name="Goldsmith M.R."/>
            <person name="Grosse-Wilde E."/>
            <person name="Heckel D.G."/>
            <person name="Herndon N."/>
            <person name="Jiang H."/>
            <person name="Papanicolaou A."/>
            <person name="Qu J."/>
            <person name="Soulages J.L."/>
            <person name="Vogel H."/>
            <person name="Walters J."/>
            <person name="Waterhouse R.M."/>
            <person name="Ahn S.J."/>
            <person name="Almeida F.C."/>
            <person name="An C."/>
            <person name="Aqrawi P."/>
            <person name="Bretschneider A."/>
            <person name="Bryant W.B."/>
            <person name="Bucks S."/>
            <person name="Chao H."/>
            <person name="Chevignon G."/>
            <person name="Christen J.M."/>
            <person name="Clarke D.F."/>
            <person name="Dittmer N.T."/>
            <person name="Ferguson L.C.F."/>
            <person name="Garavelou S."/>
            <person name="Gordon K.H.J."/>
            <person name="Gunaratna R.T."/>
            <person name="Han Y."/>
            <person name="Hauser F."/>
            <person name="He Y."/>
            <person name="Heidel-Fischer H."/>
            <person name="Hirsh A."/>
            <person name="Hu Y."/>
            <person name="Jiang H."/>
            <person name="Kalra D."/>
            <person name="Klinner C."/>
            <person name="Konig C."/>
            <person name="Kovar C."/>
            <person name="Kroll A.R."/>
            <person name="Kuwar S.S."/>
            <person name="Lee S.L."/>
            <person name="Lehman R."/>
            <person name="Li K."/>
            <person name="Li Z."/>
            <person name="Liang H."/>
            <person name="Lovelace S."/>
            <person name="Lu Z."/>
            <person name="Mansfield J.H."/>
            <person name="McCulloch K.J."/>
            <person name="Mathew T."/>
            <person name="Morton B."/>
            <person name="Muzny D.M."/>
            <person name="Neunemann D."/>
            <person name="Ongeri F."/>
            <person name="Pauchet Y."/>
            <person name="Pu L.L."/>
            <person name="Pyrousis I."/>
            <person name="Rao X.J."/>
            <person name="Redding A."/>
            <person name="Roesel C."/>
            <person name="Sanchez-Gracia A."/>
            <person name="Schaack S."/>
            <person name="Shukla A."/>
            <person name="Tetreau G."/>
            <person name="Wang Y."/>
            <person name="Xiong G.H."/>
            <person name="Traut W."/>
            <person name="Walsh T.K."/>
            <person name="Worley K.C."/>
            <person name="Wu D."/>
            <person name="Wu W."/>
            <person name="Wu Y.Q."/>
            <person name="Zhang X."/>
            <person name="Zou Z."/>
            <person name="Zucker H."/>
            <person name="Briscoe A.D."/>
            <person name="Burmester T."/>
            <person name="Clem R.J."/>
            <person name="Feyereisen R."/>
            <person name="Grimmelikhuijzen C.J.P."/>
            <person name="Hamodrakas S.J."/>
            <person name="Hansson B.S."/>
            <person name="Huguet E."/>
            <person name="Jermiin L.S."/>
            <person name="Lan Q."/>
            <person name="Lehman H.K."/>
            <person name="Lorenzen M."/>
            <person name="Merzendorfer H."/>
            <person name="Michalopoulos I."/>
            <person name="Morton D.B."/>
            <person name="Muthukrishnan S."/>
            <person name="Oakeshott J.G."/>
            <person name="Palmer W."/>
            <person name="Park Y."/>
            <person name="Passarelli A.L."/>
            <person name="Rozas J."/>
            <person name="Schwartz L.M."/>
            <person name="Smith W."/>
            <person name="Southgate A."/>
            <person name="Vilcinskas A."/>
            <person name="Vogt R."/>
            <person name="Wang P."/>
            <person name="Werren J."/>
            <person name="Yu X.Q."/>
            <person name="Zhou J.J."/>
            <person name="Brown S.J."/>
            <person name="Scherer S.E."/>
            <person name="Richards S."/>
            <person name="Blissard G.W."/>
        </authorList>
    </citation>
    <scope>NUCLEOTIDE SEQUENCE</scope>
</reference>
<organism evidence="5 6">
    <name type="scientific">Manduca sexta</name>
    <name type="common">Tobacco hawkmoth</name>
    <name type="synonym">Tobacco hornworm</name>
    <dbReference type="NCBI Taxonomy" id="7130"/>
    <lineage>
        <taxon>Eukaryota</taxon>
        <taxon>Metazoa</taxon>
        <taxon>Ecdysozoa</taxon>
        <taxon>Arthropoda</taxon>
        <taxon>Hexapoda</taxon>
        <taxon>Insecta</taxon>
        <taxon>Pterygota</taxon>
        <taxon>Neoptera</taxon>
        <taxon>Endopterygota</taxon>
        <taxon>Lepidoptera</taxon>
        <taxon>Glossata</taxon>
        <taxon>Ditrysia</taxon>
        <taxon>Bombycoidea</taxon>
        <taxon>Sphingidae</taxon>
        <taxon>Sphinginae</taxon>
        <taxon>Sphingini</taxon>
        <taxon>Manduca</taxon>
    </lineage>
</organism>
<feature type="transmembrane region" description="Helical" evidence="2">
    <location>
        <begin position="574"/>
        <end position="594"/>
    </location>
</feature>
<evidence type="ECO:0000259" key="4">
    <source>
        <dbReference type="SMART" id="SM00703"/>
    </source>
</evidence>
<feature type="transmembrane region" description="Helical" evidence="2">
    <location>
        <begin position="534"/>
        <end position="554"/>
    </location>
</feature>
<dbReference type="PANTHER" id="PTHR11161">
    <property type="entry name" value="O-ACYLTRANSFERASE"/>
    <property type="match status" value="1"/>
</dbReference>
<feature type="transmembrane region" description="Helical" evidence="2">
    <location>
        <begin position="615"/>
        <end position="638"/>
    </location>
</feature>
<name>A0A921YUC3_MANSE</name>
<comment type="caution">
    <text evidence="5">The sequence shown here is derived from an EMBL/GenBank/DDBJ whole genome shotgun (WGS) entry which is preliminary data.</text>
</comment>
<keyword evidence="2" id="KW-1133">Transmembrane helix</keyword>
<feature type="domain" description="Nose resistant-to-fluoxetine protein N-terminal" evidence="4">
    <location>
        <begin position="40"/>
        <end position="208"/>
    </location>
</feature>
<dbReference type="EMBL" id="JH668324">
    <property type="protein sequence ID" value="KAG6445706.1"/>
    <property type="molecule type" value="Genomic_DNA"/>
</dbReference>
<protein>
    <recommendedName>
        <fullName evidence="4">Nose resistant-to-fluoxetine protein N-terminal domain-containing protein</fullName>
    </recommendedName>
</protein>
<evidence type="ECO:0000313" key="6">
    <source>
        <dbReference type="Proteomes" id="UP000791440"/>
    </source>
</evidence>
<feature type="transmembrane region" description="Helical" evidence="2">
    <location>
        <begin position="650"/>
        <end position="677"/>
    </location>
</feature>
<dbReference type="SMART" id="SM00703">
    <property type="entry name" value="NRF"/>
    <property type="match status" value="1"/>
</dbReference>
<feature type="chain" id="PRO_5037425517" description="Nose resistant-to-fluoxetine protein N-terminal domain-containing protein" evidence="3">
    <location>
        <begin position="18"/>
        <end position="701"/>
    </location>
</feature>
<feature type="transmembrane region" description="Helical" evidence="2">
    <location>
        <begin position="219"/>
        <end position="241"/>
    </location>
</feature>
<dbReference type="InterPro" id="IPR052728">
    <property type="entry name" value="O2_lipid_transport_reg"/>
</dbReference>
<evidence type="ECO:0000256" key="3">
    <source>
        <dbReference type="SAM" id="SignalP"/>
    </source>
</evidence>
<dbReference type="Pfam" id="PF01757">
    <property type="entry name" value="Acyl_transf_3"/>
    <property type="match status" value="1"/>
</dbReference>
<proteinExistence type="predicted"/>
<sequence>MNVVRVIFLFLFVGVDARLEWRPPNIGALDQNLYEEVLHPELCDEQIKIILANTMLAVQFADAGIRIPRGILQGNTWDLGNYYQCLSISHSVEGSSIQGKYCMIRVPLNNFEIPGIPGSLHERFGSNELKIPNDTVKSLDDFNIISAGAKAMAGDIDTRLLPGNPLSALTLNLAVCIPKPCSTEQALTSALFNLTEIGFEYQDEFCRLPNDKPWSGADYAIVIVVGVFAVVTLLSTCYDLYFTFINKNGSYIANSKGKIFSVYTNGRRLMTFTSGCDSIECVDGIRALAMLWVLVGHAFTSVPFWANPIDTFQWVPSLNALWLTSAHITVDTFFTLSGMLVVYTTAGKLNGKQLIKNIHLFYLNRLLRMFPLLALTVLYEASYLNRMTDGPVWTTVVRHVDTCRSNWWPTLLHIQNYLNPEHTCVGQSWYLAIDVQLHILSSIVLFFVLSGRRTVAWIALTAANIGILVVATVYNFHMEFPSGMMSPGRGHQMMYYLVYYYVNTLTRAAPFLVGMIIGYILHLYRDTTPRWSKITVACVWVGTLLLKAGVIFALYPLMQPDWDNQMVDSLFNSFIRPIWAISLGLLIVACHHGYGGPINWLLSLHIWKLPARISYAMYLVHFGLMLNVNHAALAPVFFSVESVMFTFLGHFAFTFVVSFLVTLIVDAPFSTIFKILLGKSSKRPKSSEVPNELTKDNGKQM</sequence>
<dbReference type="Pfam" id="PF20146">
    <property type="entry name" value="NRF"/>
    <property type="match status" value="1"/>
</dbReference>
<keyword evidence="2" id="KW-0812">Transmembrane</keyword>
<reference evidence="5" key="2">
    <citation type="submission" date="2020-12" db="EMBL/GenBank/DDBJ databases">
        <authorList>
            <person name="Kanost M."/>
        </authorList>
    </citation>
    <scope>NUCLEOTIDE SEQUENCE</scope>
</reference>
<evidence type="ECO:0000313" key="5">
    <source>
        <dbReference type="EMBL" id="KAG6445706.1"/>
    </source>
</evidence>
<evidence type="ECO:0000256" key="1">
    <source>
        <dbReference type="SAM" id="MobiDB-lite"/>
    </source>
</evidence>
<feature type="transmembrane region" description="Helical" evidence="2">
    <location>
        <begin position="497"/>
        <end position="522"/>
    </location>
</feature>
<feature type="transmembrane region" description="Helical" evidence="2">
    <location>
        <begin position="287"/>
        <end position="306"/>
    </location>
</feature>
<keyword evidence="3" id="KW-0732">Signal</keyword>
<feature type="transmembrane region" description="Helical" evidence="2">
    <location>
        <begin position="456"/>
        <end position="477"/>
    </location>
</feature>
<feature type="signal peptide" evidence="3">
    <location>
        <begin position="1"/>
        <end position="17"/>
    </location>
</feature>
<feature type="transmembrane region" description="Helical" evidence="2">
    <location>
        <begin position="326"/>
        <end position="346"/>
    </location>
</feature>
<dbReference type="PANTHER" id="PTHR11161:SF0">
    <property type="entry name" value="O-ACYLTRANSFERASE LIKE PROTEIN"/>
    <property type="match status" value="1"/>
</dbReference>
<keyword evidence="6" id="KW-1185">Reference proteome</keyword>
<feature type="region of interest" description="Disordered" evidence="1">
    <location>
        <begin position="682"/>
        <end position="701"/>
    </location>
</feature>
<keyword evidence="2" id="KW-0472">Membrane</keyword>
<dbReference type="Proteomes" id="UP000791440">
    <property type="component" value="Unassembled WGS sequence"/>
</dbReference>
<dbReference type="AlphaFoldDB" id="A0A921YUC3"/>